<organism evidence="1 2">
    <name type="scientific">Helianthus annuus</name>
    <name type="common">Common sunflower</name>
    <dbReference type="NCBI Taxonomy" id="4232"/>
    <lineage>
        <taxon>Eukaryota</taxon>
        <taxon>Viridiplantae</taxon>
        <taxon>Streptophyta</taxon>
        <taxon>Embryophyta</taxon>
        <taxon>Tracheophyta</taxon>
        <taxon>Spermatophyta</taxon>
        <taxon>Magnoliopsida</taxon>
        <taxon>eudicotyledons</taxon>
        <taxon>Gunneridae</taxon>
        <taxon>Pentapetalae</taxon>
        <taxon>asterids</taxon>
        <taxon>campanulids</taxon>
        <taxon>Asterales</taxon>
        <taxon>Asteraceae</taxon>
        <taxon>Asteroideae</taxon>
        <taxon>Heliantheae alliance</taxon>
        <taxon>Heliantheae</taxon>
        <taxon>Helianthus</taxon>
    </lineage>
</organism>
<keyword evidence="2" id="KW-1185">Reference proteome</keyword>
<dbReference type="AlphaFoldDB" id="A0A9K3IIN8"/>
<proteinExistence type="predicted"/>
<reference evidence="1" key="1">
    <citation type="journal article" date="2017" name="Nature">
        <title>The sunflower genome provides insights into oil metabolism, flowering and Asterid evolution.</title>
        <authorList>
            <person name="Badouin H."/>
            <person name="Gouzy J."/>
            <person name="Grassa C.J."/>
            <person name="Murat F."/>
            <person name="Staton S.E."/>
            <person name="Cottret L."/>
            <person name="Lelandais-Briere C."/>
            <person name="Owens G.L."/>
            <person name="Carrere S."/>
            <person name="Mayjonade B."/>
            <person name="Legrand L."/>
            <person name="Gill N."/>
            <person name="Kane N.C."/>
            <person name="Bowers J.E."/>
            <person name="Hubner S."/>
            <person name="Bellec A."/>
            <person name="Berard A."/>
            <person name="Berges H."/>
            <person name="Blanchet N."/>
            <person name="Boniface M.C."/>
            <person name="Brunel D."/>
            <person name="Catrice O."/>
            <person name="Chaidir N."/>
            <person name="Claudel C."/>
            <person name="Donnadieu C."/>
            <person name="Faraut T."/>
            <person name="Fievet G."/>
            <person name="Helmstetter N."/>
            <person name="King M."/>
            <person name="Knapp S.J."/>
            <person name="Lai Z."/>
            <person name="Le Paslier M.C."/>
            <person name="Lippi Y."/>
            <person name="Lorenzon L."/>
            <person name="Mandel J.R."/>
            <person name="Marage G."/>
            <person name="Marchand G."/>
            <person name="Marquand E."/>
            <person name="Bret-Mestries E."/>
            <person name="Morien E."/>
            <person name="Nambeesan S."/>
            <person name="Nguyen T."/>
            <person name="Pegot-Espagnet P."/>
            <person name="Pouilly N."/>
            <person name="Raftis F."/>
            <person name="Sallet E."/>
            <person name="Schiex T."/>
            <person name="Thomas J."/>
            <person name="Vandecasteele C."/>
            <person name="Vares D."/>
            <person name="Vear F."/>
            <person name="Vautrin S."/>
            <person name="Crespi M."/>
            <person name="Mangin B."/>
            <person name="Burke J.M."/>
            <person name="Salse J."/>
            <person name="Munos S."/>
            <person name="Vincourt P."/>
            <person name="Rieseberg L.H."/>
            <person name="Langlade N.B."/>
        </authorList>
    </citation>
    <scope>NUCLEOTIDE SEQUENCE</scope>
    <source>
        <tissue evidence="1">Leaves</tissue>
    </source>
</reference>
<accession>A0A9K3IIN8</accession>
<comment type="caution">
    <text evidence="1">The sequence shown here is derived from an EMBL/GenBank/DDBJ whole genome shotgun (WGS) entry which is preliminary data.</text>
</comment>
<protein>
    <submittedName>
        <fullName evidence="1">Uncharacterized protein</fullName>
    </submittedName>
</protein>
<sequence>MYKLLKTIEIGISTKFKTPKGHSRDFIHRNPILLIIYHQLNKMPPISRRKPTTFIFILPSSSSSLIKPVRVLHFHCFA</sequence>
<reference evidence="1" key="2">
    <citation type="submission" date="2020-06" db="EMBL/GenBank/DDBJ databases">
        <title>Helianthus annuus Genome sequencing and assembly Release 2.</title>
        <authorList>
            <person name="Gouzy J."/>
            <person name="Langlade N."/>
            <person name="Munos S."/>
        </authorList>
    </citation>
    <scope>NUCLEOTIDE SEQUENCE</scope>
    <source>
        <tissue evidence="1">Leaves</tissue>
    </source>
</reference>
<dbReference type="EMBL" id="MNCJ02000322">
    <property type="protein sequence ID" value="KAF5797447.1"/>
    <property type="molecule type" value="Genomic_DNA"/>
</dbReference>
<evidence type="ECO:0000313" key="2">
    <source>
        <dbReference type="Proteomes" id="UP000215914"/>
    </source>
</evidence>
<name>A0A9K3IIN8_HELAN</name>
<evidence type="ECO:0000313" key="1">
    <source>
        <dbReference type="EMBL" id="KAF5797447.1"/>
    </source>
</evidence>
<dbReference type="Proteomes" id="UP000215914">
    <property type="component" value="Unassembled WGS sequence"/>
</dbReference>
<dbReference type="Gramene" id="mRNA:HanXRQr2_Chr07g0280661">
    <property type="protein sequence ID" value="CDS:HanXRQr2_Chr07g0280661.1"/>
    <property type="gene ID" value="HanXRQr2_Chr07g0280661"/>
</dbReference>
<gene>
    <name evidence="1" type="ORF">HanXRQr2_Chr07g0280661</name>
</gene>